<organism evidence="1 2">
    <name type="scientific">Ceratitis capitata</name>
    <name type="common">Mediterranean fruit fly</name>
    <name type="synonym">Tephritis capitata</name>
    <dbReference type="NCBI Taxonomy" id="7213"/>
    <lineage>
        <taxon>Eukaryota</taxon>
        <taxon>Metazoa</taxon>
        <taxon>Ecdysozoa</taxon>
        <taxon>Arthropoda</taxon>
        <taxon>Hexapoda</taxon>
        <taxon>Insecta</taxon>
        <taxon>Pterygota</taxon>
        <taxon>Neoptera</taxon>
        <taxon>Endopterygota</taxon>
        <taxon>Diptera</taxon>
        <taxon>Brachycera</taxon>
        <taxon>Muscomorpha</taxon>
        <taxon>Tephritoidea</taxon>
        <taxon>Tephritidae</taxon>
        <taxon>Ceratitis</taxon>
        <taxon>Ceratitis</taxon>
    </lineage>
</organism>
<dbReference type="Proteomes" id="UP000606786">
    <property type="component" value="Unassembled WGS sequence"/>
</dbReference>
<evidence type="ECO:0000313" key="2">
    <source>
        <dbReference type="Proteomes" id="UP000606786"/>
    </source>
</evidence>
<name>A0A811UJY7_CERCA</name>
<protein>
    <submittedName>
        <fullName evidence="1">(Mediterranean fruit fly) hypothetical protein</fullName>
    </submittedName>
</protein>
<sequence>MSVYRYRLVNDRYLINSSADSELADAIVSLALRDRITKTRADYHVGKDMCIRVDGQMNADVYKTNENKEMPTCLLTRTHCGCL</sequence>
<keyword evidence="2" id="KW-1185">Reference proteome</keyword>
<accession>A0A811UJY7</accession>
<reference evidence="1" key="1">
    <citation type="submission" date="2020-11" db="EMBL/GenBank/DDBJ databases">
        <authorList>
            <person name="Whitehead M."/>
        </authorList>
    </citation>
    <scope>NUCLEOTIDE SEQUENCE</scope>
    <source>
        <strain evidence="1">EGII</strain>
    </source>
</reference>
<proteinExistence type="predicted"/>
<gene>
    <name evidence="1" type="ORF">CCAP1982_LOCUS6748</name>
</gene>
<dbReference type="EMBL" id="CAJHJT010000012">
    <property type="protein sequence ID" value="CAD6998137.1"/>
    <property type="molecule type" value="Genomic_DNA"/>
</dbReference>
<dbReference type="AlphaFoldDB" id="A0A811UJY7"/>
<comment type="caution">
    <text evidence="1">The sequence shown here is derived from an EMBL/GenBank/DDBJ whole genome shotgun (WGS) entry which is preliminary data.</text>
</comment>
<evidence type="ECO:0000313" key="1">
    <source>
        <dbReference type="EMBL" id="CAD6998137.1"/>
    </source>
</evidence>